<dbReference type="Proteomes" id="UP000762676">
    <property type="component" value="Unassembled WGS sequence"/>
</dbReference>
<sequence>MRIQLEMLEQELVNSHKKLDEMDLENENLQEEVKFLQGRLSAYESQGPTSRDPPPEGSGGAAENYWEEKVRELAAEADDLRWKLIEREREMERMAVVSGKPFERDGERDRENGRCEWDRSYRDMERMDVVSGASHIEIWREWM</sequence>
<evidence type="ECO:0000313" key="2">
    <source>
        <dbReference type="EMBL" id="GFR79796.1"/>
    </source>
</evidence>
<dbReference type="EMBL" id="BMAT01011813">
    <property type="protein sequence ID" value="GFR79796.1"/>
    <property type="molecule type" value="Genomic_DNA"/>
</dbReference>
<accession>A0AAV4G3K0</accession>
<evidence type="ECO:0000313" key="3">
    <source>
        <dbReference type="Proteomes" id="UP000762676"/>
    </source>
</evidence>
<organism evidence="2 3">
    <name type="scientific">Elysia marginata</name>
    <dbReference type="NCBI Taxonomy" id="1093978"/>
    <lineage>
        <taxon>Eukaryota</taxon>
        <taxon>Metazoa</taxon>
        <taxon>Spiralia</taxon>
        <taxon>Lophotrochozoa</taxon>
        <taxon>Mollusca</taxon>
        <taxon>Gastropoda</taxon>
        <taxon>Heterobranchia</taxon>
        <taxon>Euthyneura</taxon>
        <taxon>Panpulmonata</taxon>
        <taxon>Sacoglossa</taxon>
        <taxon>Placobranchoidea</taxon>
        <taxon>Plakobranchidae</taxon>
        <taxon>Elysia</taxon>
    </lineage>
</organism>
<proteinExistence type="predicted"/>
<evidence type="ECO:0000256" key="1">
    <source>
        <dbReference type="SAM" id="MobiDB-lite"/>
    </source>
</evidence>
<feature type="region of interest" description="Disordered" evidence="1">
    <location>
        <begin position="36"/>
        <end position="63"/>
    </location>
</feature>
<gene>
    <name evidence="2" type="ORF">ElyMa_005884600</name>
</gene>
<keyword evidence="3" id="KW-1185">Reference proteome</keyword>
<comment type="caution">
    <text evidence="2">The sequence shown here is derived from an EMBL/GenBank/DDBJ whole genome shotgun (WGS) entry which is preliminary data.</text>
</comment>
<protein>
    <submittedName>
        <fullName evidence="2">Uncharacterized protein</fullName>
    </submittedName>
</protein>
<name>A0AAV4G3K0_9GAST</name>
<dbReference type="AlphaFoldDB" id="A0AAV4G3K0"/>
<reference evidence="2 3" key="1">
    <citation type="journal article" date="2021" name="Elife">
        <title>Chloroplast acquisition without the gene transfer in kleptoplastic sea slugs, Plakobranchus ocellatus.</title>
        <authorList>
            <person name="Maeda T."/>
            <person name="Takahashi S."/>
            <person name="Yoshida T."/>
            <person name="Shimamura S."/>
            <person name="Takaki Y."/>
            <person name="Nagai Y."/>
            <person name="Toyoda A."/>
            <person name="Suzuki Y."/>
            <person name="Arimoto A."/>
            <person name="Ishii H."/>
            <person name="Satoh N."/>
            <person name="Nishiyama T."/>
            <person name="Hasebe M."/>
            <person name="Maruyama T."/>
            <person name="Minagawa J."/>
            <person name="Obokata J."/>
            <person name="Shigenobu S."/>
        </authorList>
    </citation>
    <scope>NUCLEOTIDE SEQUENCE [LARGE SCALE GENOMIC DNA]</scope>
</reference>